<evidence type="ECO:0000313" key="1">
    <source>
        <dbReference type="EMBL" id="OAE24407.1"/>
    </source>
</evidence>
<organism evidence="1 2">
    <name type="scientific">Marchantia polymorpha subsp. ruderalis</name>
    <dbReference type="NCBI Taxonomy" id="1480154"/>
    <lineage>
        <taxon>Eukaryota</taxon>
        <taxon>Viridiplantae</taxon>
        <taxon>Streptophyta</taxon>
        <taxon>Embryophyta</taxon>
        <taxon>Marchantiophyta</taxon>
        <taxon>Marchantiopsida</taxon>
        <taxon>Marchantiidae</taxon>
        <taxon>Marchantiales</taxon>
        <taxon>Marchantiaceae</taxon>
        <taxon>Marchantia</taxon>
    </lineage>
</organism>
<name>A0A176VUH6_MARPO</name>
<dbReference type="Proteomes" id="UP000077202">
    <property type="component" value="Unassembled WGS sequence"/>
</dbReference>
<protein>
    <recommendedName>
        <fullName evidence="3">Bulb-type lectin domain-containing protein</fullName>
    </recommendedName>
</protein>
<accession>A0A176VUH6</accession>
<evidence type="ECO:0008006" key="3">
    <source>
        <dbReference type="Google" id="ProtNLM"/>
    </source>
</evidence>
<dbReference type="Gene3D" id="2.90.10.10">
    <property type="entry name" value="Bulb-type lectin domain"/>
    <property type="match status" value="1"/>
</dbReference>
<comment type="caution">
    <text evidence="1">The sequence shown here is derived from an EMBL/GenBank/DDBJ whole genome shotgun (WGS) entry which is preliminary data.</text>
</comment>
<reference evidence="1" key="1">
    <citation type="submission" date="2016-03" db="EMBL/GenBank/DDBJ databases">
        <title>Mechanisms controlling the formation of the plant cell surface in tip-growing cells are functionally conserved among land plants.</title>
        <authorList>
            <person name="Honkanen S."/>
            <person name="Jones V.A."/>
            <person name="Morieri G."/>
            <person name="Champion C."/>
            <person name="Hetherington A.J."/>
            <person name="Kelly S."/>
            <person name="Saint-Marcoux D."/>
            <person name="Proust H."/>
            <person name="Prescott H."/>
            <person name="Dolan L."/>
        </authorList>
    </citation>
    <scope>NUCLEOTIDE SEQUENCE [LARGE SCALE GENOMIC DNA]</scope>
    <source>
        <tissue evidence="1">Whole gametophyte</tissue>
    </source>
</reference>
<dbReference type="SUPFAM" id="SSF51110">
    <property type="entry name" value="alpha-D-mannose-specific plant lectins"/>
    <property type="match status" value="1"/>
</dbReference>
<dbReference type="InterPro" id="IPR036426">
    <property type="entry name" value="Bulb-type_lectin_dom_sf"/>
</dbReference>
<proteinExistence type="predicted"/>
<dbReference type="AlphaFoldDB" id="A0A176VUH6"/>
<keyword evidence="2" id="KW-1185">Reference proteome</keyword>
<sequence>MFHRPHFDSFGVAVENCSAVKSKSVDAALTALRPTDRQTCNPDPCILPISIALTGHSLTTNGASPFLSDASELSLTAHDSEVFTFRDRQRSSLPESILLHVARIERAQLNELELWRVGMIVGIGSVDNLFQFTDQPVIVSPNRQFYLAVQAEPANNPNNPGNEFFCWISVVNQTIAANKTNVWRAPCDQELQRSNDSMQLCYFGISTEGNLLLSHAYVNGAIAFSSDTTGLGVDHAILNDSGSILLQTAANVTVWTSATHQAPSSCIGPLPLVKNVRAPVASPPMLDTNATALALPPSRSSAGTTSTRREVYSVLAVACALILAFRSLH</sequence>
<dbReference type="EMBL" id="LVLJ01002607">
    <property type="protein sequence ID" value="OAE24407.1"/>
    <property type="molecule type" value="Genomic_DNA"/>
</dbReference>
<gene>
    <name evidence="1" type="ORF">AXG93_4530s1090</name>
</gene>
<evidence type="ECO:0000313" key="2">
    <source>
        <dbReference type="Proteomes" id="UP000077202"/>
    </source>
</evidence>